<dbReference type="SUPFAM" id="SSF53335">
    <property type="entry name" value="S-adenosyl-L-methionine-dependent methyltransferases"/>
    <property type="match status" value="1"/>
</dbReference>
<dbReference type="CDD" id="cd02440">
    <property type="entry name" value="AdoMet_MTases"/>
    <property type="match status" value="1"/>
</dbReference>
<evidence type="ECO:0000256" key="1">
    <source>
        <dbReference type="SAM" id="MobiDB-lite"/>
    </source>
</evidence>
<gene>
    <name evidence="3" type="ORF">GCM10011578_096760</name>
</gene>
<dbReference type="GO" id="GO:0008168">
    <property type="term" value="F:methyltransferase activity"/>
    <property type="evidence" value="ECO:0007669"/>
    <property type="project" value="UniProtKB-ARBA"/>
</dbReference>
<protein>
    <recommendedName>
        <fullName evidence="2">Methyltransferase domain-containing protein</fullName>
    </recommendedName>
</protein>
<organism evidence="3 4">
    <name type="scientific">Streptomyces fuscichromogenes</name>
    <dbReference type="NCBI Taxonomy" id="1324013"/>
    <lineage>
        <taxon>Bacteria</taxon>
        <taxon>Bacillati</taxon>
        <taxon>Actinomycetota</taxon>
        <taxon>Actinomycetes</taxon>
        <taxon>Kitasatosporales</taxon>
        <taxon>Streptomycetaceae</taxon>
        <taxon>Streptomyces</taxon>
    </lineage>
</organism>
<reference evidence="3" key="2">
    <citation type="submission" date="2020-09" db="EMBL/GenBank/DDBJ databases">
        <authorList>
            <person name="Sun Q."/>
            <person name="Zhou Y."/>
        </authorList>
    </citation>
    <scope>NUCLEOTIDE SEQUENCE</scope>
    <source>
        <strain evidence="3">CGMCC 4.7110</strain>
    </source>
</reference>
<comment type="caution">
    <text evidence="3">The sequence shown here is derived from an EMBL/GenBank/DDBJ whole genome shotgun (WGS) entry which is preliminary data.</text>
</comment>
<dbReference type="Proteomes" id="UP000653411">
    <property type="component" value="Unassembled WGS sequence"/>
</dbReference>
<accession>A0A917XPD5</accession>
<reference evidence="3" key="1">
    <citation type="journal article" date="2014" name="Int. J. Syst. Evol. Microbiol.">
        <title>Complete genome sequence of Corynebacterium casei LMG S-19264T (=DSM 44701T), isolated from a smear-ripened cheese.</title>
        <authorList>
            <consortium name="US DOE Joint Genome Institute (JGI-PGF)"/>
            <person name="Walter F."/>
            <person name="Albersmeier A."/>
            <person name="Kalinowski J."/>
            <person name="Ruckert C."/>
        </authorList>
    </citation>
    <scope>NUCLEOTIDE SEQUENCE</scope>
    <source>
        <strain evidence="3">CGMCC 4.7110</strain>
    </source>
</reference>
<proteinExistence type="predicted"/>
<dbReference type="Pfam" id="PF13649">
    <property type="entry name" value="Methyltransf_25"/>
    <property type="match status" value="1"/>
</dbReference>
<evidence type="ECO:0000313" key="3">
    <source>
        <dbReference type="EMBL" id="GGN45129.1"/>
    </source>
</evidence>
<evidence type="ECO:0000259" key="2">
    <source>
        <dbReference type="Pfam" id="PF13649"/>
    </source>
</evidence>
<keyword evidence="4" id="KW-1185">Reference proteome</keyword>
<name>A0A917XPD5_9ACTN</name>
<feature type="region of interest" description="Disordered" evidence="1">
    <location>
        <begin position="38"/>
        <end position="57"/>
    </location>
</feature>
<dbReference type="InterPro" id="IPR029063">
    <property type="entry name" value="SAM-dependent_MTases_sf"/>
</dbReference>
<feature type="region of interest" description="Disordered" evidence="1">
    <location>
        <begin position="178"/>
        <end position="302"/>
    </location>
</feature>
<sequence>MTVRPIPASYVSLRPVADNYARTVVTTGTGDIRRRPRLKASTDASAGTVRGLGPVPDVGCGPGTVTARPAGRGLAVSGADLSPRMAENARRLHPRRRFAAASATGLDPGEASLGGVLGRWSLFNLPRDVLPQVLAVSARALEPGGHVVTAAHVGDEDAVRTEACGGVPVRWTAHKRRPERLAGLTEQAGLDPVAELRLPRRSTAGPVRPSWPGAPADGGQEPKRPRVPSRSPPPDAHRRSASGHPPEGRPPAPAGTPAGHPRGGGPAPRRSSGTGPGDGFSMPEVPLSARELTPWTPSRCAG</sequence>
<dbReference type="EMBL" id="BMML01000045">
    <property type="protein sequence ID" value="GGN45129.1"/>
    <property type="molecule type" value="Genomic_DNA"/>
</dbReference>
<feature type="domain" description="Methyltransferase" evidence="2">
    <location>
        <begin position="57"/>
        <end position="145"/>
    </location>
</feature>
<dbReference type="Gene3D" id="3.40.50.150">
    <property type="entry name" value="Vaccinia Virus protein VP39"/>
    <property type="match status" value="1"/>
</dbReference>
<dbReference type="AlphaFoldDB" id="A0A917XPD5"/>
<evidence type="ECO:0000313" key="4">
    <source>
        <dbReference type="Proteomes" id="UP000653411"/>
    </source>
</evidence>
<dbReference type="InterPro" id="IPR041698">
    <property type="entry name" value="Methyltransf_25"/>
</dbReference>